<evidence type="ECO:0000256" key="1">
    <source>
        <dbReference type="SAM" id="MobiDB-lite"/>
    </source>
</evidence>
<organism evidence="3 4">
    <name type="scientific">Chlamydomonas reinhardtii</name>
    <name type="common">Chlamydomonas smithii</name>
    <dbReference type="NCBI Taxonomy" id="3055"/>
    <lineage>
        <taxon>Eukaryota</taxon>
        <taxon>Viridiplantae</taxon>
        <taxon>Chlorophyta</taxon>
        <taxon>core chlorophytes</taxon>
        <taxon>Chlorophyceae</taxon>
        <taxon>CS clade</taxon>
        <taxon>Chlamydomonadales</taxon>
        <taxon>Chlamydomonadaceae</taxon>
        <taxon>Chlamydomonas</taxon>
    </lineage>
</organism>
<keyword evidence="2" id="KW-1133">Transmembrane helix</keyword>
<feature type="region of interest" description="Disordered" evidence="1">
    <location>
        <begin position="261"/>
        <end position="283"/>
    </location>
</feature>
<accession>A0A2K3CQ47</accession>
<evidence type="ECO:0000313" key="4">
    <source>
        <dbReference type="Proteomes" id="UP000006906"/>
    </source>
</evidence>
<dbReference type="Gramene" id="PNW70412">
    <property type="protein sequence ID" value="PNW70412"/>
    <property type="gene ID" value="CHLRE_17g718700v5"/>
</dbReference>
<dbReference type="EMBL" id="CM008978">
    <property type="protein sequence ID" value="PNW70412.1"/>
    <property type="molecule type" value="Genomic_DNA"/>
</dbReference>
<evidence type="ECO:0000313" key="3">
    <source>
        <dbReference type="EMBL" id="PNW70412.1"/>
    </source>
</evidence>
<name>A0A2K3CQ47_CHLRE</name>
<feature type="transmembrane region" description="Helical" evidence="2">
    <location>
        <begin position="7"/>
        <end position="30"/>
    </location>
</feature>
<keyword evidence="2" id="KW-0472">Membrane</keyword>
<dbReference type="ExpressionAtlas" id="A0A2K3CQ47">
    <property type="expression patterns" value="baseline"/>
</dbReference>
<dbReference type="AlphaFoldDB" id="A0A2K3CQ47"/>
<dbReference type="RefSeq" id="XP_042914677.1">
    <property type="nucleotide sequence ID" value="XM_043072218.1"/>
</dbReference>
<keyword evidence="4" id="KW-1185">Reference proteome</keyword>
<gene>
    <name evidence="3" type="ORF">CHLRE_17g718700v5</name>
</gene>
<feature type="transmembrane region" description="Helical" evidence="2">
    <location>
        <begin position="104"/>
        <end position="128"/>
    </location>
</feature>
<dbReference type="PROSITE" id="PS51257">
    <property type="entry name" value="PROKAR_LIPOPROTEIN"/>
    <property type="match status" value="1"/>
</dbReference>
<dbReference type="OrthoDB" id="525514at2759"/>
<feature type="compositionally biased region" description="Low complexity" evidence="1">
    <location>
        <begin position="309"/>
        <end position="331"/>
    </location>
</feature>
<feature type="region of interest" description="Disordered" evidence="1">
    <location>
        <begin position="309"/>
        <end position="350"/>
    </location>
</feature>
<dbReference type="GeneID" id="5729327"/>
<protein>
    <submittedName>
        <fullName evidence="3">Uncharacterized protein</fullName>
    </submittedName>
</protein>
<reference evidence="3 4" key="1">
    <citation type="journal article" date="2007" name="Science">
        <title>The Chlamydomonas genome reveals the evolution of key animal and plant functions.</title>
        <authorList>
            <person name="Merchant S.S."/>
            <person name="Prochnik S.E."/>
            <person name="Vallon O."/>
            <person name="Harris E.H."/>
            <person name="Karpowicz S.J."/>
            <person name="Witman G.B."/>
            <person name="Terry A."/>
            <person name="Salamov A."/>
            <person name="Fritz-Laylin L.K."/>
            <person name="Marechal-Drouard L."/>
            <person name="Marshall W.F."/>
            <person name="Qu L.H."/>
            <person name="Nelson D.R."/>
            <person name="Sanderfoot A.A."/>
            <person name="Spalding M.H."/>
            <person name="Kapitonov V.V."/>
            <person name="Ren Q."/>
            <person name="Ferris P."/>
            <person name="Lindquist E."/>
            <person name="Shapiro H."/>
            <person name="Lucas S.M."/>
            <person name="Grimwood J."/>
            <person name="Schmutz J."/>
            <person name="Cardol P."/>
            <person name="Cerutti H."/>
            <person name="Chanfreau G."/>
            <person name="Chen C.L."/>
            <person name="Cognat V."/>
            <person name="Croft M.T."/>
            <person name="Dent R."/>
            <person name="Dutcher S."/>
            <person name="Fernandez E."/>
            <person name="Fukuzawa H."/>
            <person name="Gonzalez-Ballester D."/>
            <person name="Gonzalez-Halphen D."/>
            <person name="Hallmann A."/>
            <person name="Hanikenne M."/>
            <person name="Hippler M."/>
            <person name="Inwood W."/>
            <person name="Jabbari K."/>
            <person name="Kalanon M."/>
            <person name="Kuras R."/>
            <person name="Lefebvre P.A."/>
            <person name="Lemaire S.D."/>
            <person name="Lobanov A.V."/>
            <person name="Lohr M."/>
            <person name="Manuell A."/>
            <person name="Meier I."/>
            <person name="Mets L."/>
            <person name="Mittag M."/>
            <person name="Mittelmeier T."/>
            <person name="Moroney J.V."/>
            <person name="Moseley J."/>
            <person name="Napoli C."/>
            <person name="Nedelcu A.M."/>
            <person name="Niyogi K."/>
            <person name="Novoselov S.V."/>
            <person name="Paulsen I.T."/>
            <person name="Pazour G."/>
            <person name="Purton S."/>
            <person name="Ral J.P."/>
            <person name="Riano-Pachon D.M."/>
            <person name="Riekhof W."/>
            <person name="Rymarquis L."/>
            <person name="Schroda M."/>
            <person name="Stern D."/>
            <person name="Umen J."/>
            <person name="Willows R."/>
            <person name="Wilson N."/>
            <person name="Zimmer S.L."/>
            <person name="Allmer J."/>
            <person name="Balk J."/>
            <person name="Bisova K."/>
            <person name="Chen C.J."/>
            <person name="Elias M."/>
            <person name="Gendler K."/>
            <person name="Hauser C."/>
            <person name="Lamb M.R."/>
            <person name="Ledford H."/>
            <person name="Long J.C."/>
            <person name="Minagawa J."/>
            <person name="Page M.D."/>
            <person name="Pan J."/>
            <person name="Pootakham W."/>
            <person name="Roje S."/>
            <person name="Rose A."/>
            <person name="Stahlberg E."/>
            <person name="Terauchi A.M."/>
            <person name="Yang P."/>
            <person name="Ball S."/>
            <person name="Bowler C."/>
            <person name="Dieckmann C.L."/>
            <person name="Gladyshev V.N."/>
            <person name="Green P."/>
            <person name="Jorgensen R."/>
            <person name="Mayfield S."/>
            <person name="Mueller-Roeber B."/>
            <person name="Rajamani S."/>
            <person name="Sayre R.T."/>
            <person name="Brokstein P."/>
            <person name="Dubchak I."/>
            <person name="Goodstein D."/>
            <person name="Hornick L."/>
            <person name="Huang Y.W."/>
            <person name="Jhaveri J."/>
            <person name="Luo Y."/>
            <person name="Martinez D."/>
            <person name="Ngau W.C."/>
            <person name="Otillar B."/>
            <person name="Poliakov A."/>
            <person name="Porter A."/>
            <person name="Szajkowski L."/>
            <person name="Werner G."/>
            <person name="Zhou K."/>
            <person name="Grigoriev I.V."/>
            <person name="Rokhsar D.S."/>
            <person name="Grossman A.R."/>
        </authorList>
    </citation>
    <scope>NUCLEOTIDE SEQUENCE [LARGE SCALE GENOMIC DNA]</scope>
    <source>
        <strain evidence="4">CC-503</strain>
    </source>
</reference>
<sequence length="350" mass="36896">MYFGHKTALTFACWVLFAVCFIQGCIWLPISGVALGGCKFCRDRFKETGKANLSMVAWNLTYAYGLETGCIVSAFEFSVFYPQDASGADAPNQYYNWCINSGPLAGLIGGGVAMAVALFVLPFCCLCASPPLPKRHQVSFIGPLDLSPDAYARTTSAANVAQQQQQLKYANAAAASSYGSQLGLLAAAGASPYASAANSPLGVRAVASPQLLLSPRVTLSPAGSLHSPRSPGAGAGYVIYSNPAAVYPLNSAGGYPPAIQAHGSAATTPPGFGDGASPAAEDAQLAQQQQQLVQQQQLAQQQPQLQQQDQLEHMQAQQRQQMQAFMQQQMQGAGGQPMLPHPHLGGRTYH</sequence>
<keyword evidence="2" id="KW-0812">Transmembrane</keyword>
<evidence type="ECO:0000256" key="2">
    <source>
        <dbReference type="SAM" id="Phobius"/>
    </source>
</evidence>
<dbReference type="Proteomes" id="UP000006906">
    <property type="component" value="Chromosome 17"/>
</dbReference>
<dbReference type="KEGG" id="cre:CHLRE_17g718700v5"/>
<dbReference type="InParanoid" id="A0A2K3CQ47"/>
<proteinExistence type="predicted"/>